<evidence type="ECO:0000259" key="9">
    <source>
        <dbReference type="PROSITE" id="PS50928"/>
    </source>
</evidence>
<feature type="transmembrane region" description="Helical" evidence="7">
    <location>
        <begin position="92"/>
        <end position="111"/>
    </location>
</feature>
<evidence type="ECO:0000256" key="4">
    <source>
        <dbReference type="ARBA" id="ARBA00022692"/>
    </source>
</evidence>
<evidence type="ECO:0000256" key="7">
    <source>
        <dbReference type="RuleBase" id="RU363032"/>
    </source>
</evidence>
<dbReference type="Gene3D" id="1.10.3720.10">
    <property type="entry name" value="MetI-like"/>
    <property type="match status" value="1"/>
</dbReference>
<reference evidence="10 11" key="1">
    <citation type="submission" date="2022-11" db="EMBL/GenBank/DDBJ databases">
        <title>Nonomuraea corallina sp. nov., a new species of the genus Nonomuraea isolated from sea side sediment in Thai sea.</title>
        <authorList>
            <person name="Ngamcharungchit C."/>
            <person name="Matsumoto A."/>
            <person name="Suriyachadkun C."/>
            <person name="Panbangred W."/>
            <person name="Inahashi Y."/>
            <person name="Intra B."/>
        </authorList>
    </citation>
    <scope>NUCLEOTIDE SEQUENCE [LARGE SCALE GENOMIC DNA]</scope>
    <source>
        <strain evidence="10 11">DSM 43553</strain>
    </source>
</reference>
<dbReference type="PROSITE" id="PS50928">
    <property type="entry name" value="ABC_TM1"/>
    <property type="match status" value="1"/>
</dbReference>
<dbReference type="InterPro" id="IPR035906">
    <property type="entry name" value="MetI-like_sf"/>
</dbReference>
<dbReference type="EMBL" id="JAPNUD010000165">
    <property type="protein sequence ID" value="MDA0645967.1"/>
    <property type="molecule type" value="Genomic_DNA"/>
</dbReference>
<feature type="domain" description="ABC transmembrane type-1" evidence="9">
    <location>
        <begin position="85"/>
        <end position="265"/>
    </location>
</feature>
<evidence type="ECO:0000256" key="2">
    <source>
        <dbReference type="ARBA" id="ARBA00022448"/>
    </source>
</evidence>
<keyword evidence="3" id="KW-1003">Cell membrane</keyword>
<dbReference type="PANTHER" id="PTHR30151">
    <property type="entry name" value="ALKANE SULFONATE ABC TRANSPORTER-RELATED, MEMBRANE SUBUNIT"/>
    <property type="match status" value="1"/>
</dbReference>
<gene>
    <name evidence="10" type="ORF">OUY24_35535</name>
</gene>
<evidence type="ECO:0000313" key="10">
    <source>
        <dbReference type="EMBL" id="MDA0645967.1"/>
    </source>
</evidence>
<dbReference type="PANTHER" id="PTHR30151:SF0">
    <property type="entry name" value="ABC TRANSPORTER PERMEASE PROTEIN MJ0413-RELATED"/>
    <property type="match status" value="1"/>
</dbReference>
<keyword evidence="4 7" id="KW-0812">Transmembrane</keyword>
<feature type="transmembrane region" description="Helical" evidence="7">
    <location>
        <begin position="151"/>
        <end position="170"/>
    </location>
</feature>
<keyword evidence="6 7" id="KW-0472">Membrane</keyword>
<keyword evidence="11" id="KW-1185">Reference proteome</keyword>
<keyword evidence="2 7" id="KW-0813">Transport</keyword>
<proteinExistence type="inferred from homology"/>
<sequence>MSGVTSRERRARHTTTPPAPGPRRRKGSGRRWRGYRAVVSFAGFLVVWHVAAEYLVANPLFLAGPISTVQAVGTMWADGTLQQDLLVSADEFLKGFGAGLVAGVLLGLLLGTSRRAKDYIDPLINGLYATPLVALAPLFILWFGIGETKTVLLVFMLVVLPIAINTDAGIRATDPQHLEAARSFGASRLQLFTMVRFPTSVSFLVAGIRMGIGRGLIGVVVGELFGSQSGLGYRILVSSQYFQTDVLLAGVLIFSVTGVLLVKIFEWLERRVAPWQSGQG</sequence>
<feature type="transmembrane region" description="Helical" evidence="7">
    <location>
        <begin position="246"/>
        <end position="265"/>
    </location>
</feature>
<comment type="caution">
    <text evidence="10">The sequence shown here is derived from an EMBL/GenBank/DDBJ whole genome shotgun (WGS) entry which is preliminary data.</text>
</comment>
<keyword evidence="5 7" id="KW-1133">Transmembrane helix</keyword>
<comment type="subcellular location">
    <subcellularLocation>
        <location evidence="1 7">Cell membrane</location>
        <topology evidence="1 7">Multi-pass membrane protein</topology>
    </subcellularLocation>
</comment>
<organism evidence="10 11">
    <name type="scientific">Nonomuraea ferruginea</name>
    <dbReference type="NCBI Taxonomy" id="46174"/>
    <lineage>
        <taxon>Bacteria</taxon>
        <taxon>Bacillati</taxon>
        <taxon>Actinomycetota</taxon>
        <taxon>Actinomycetes</taxon>
        <taxon>Streptosporangiales</taxon>
        <taxon>Streptosporangiaceae</taxon>
        <taxon>Nonomuraea</taxon>
    </lineage>
</organism>
<protein>
    <submittedName>
        <fullName evidence="10">ABC transporter permease</fullName>
    </submittedName>
</protein>
<name>A0ABT4T8Y6_9ACTN</name>
<comment type="similarity">
    <text evidence="7">Belongs to the binding-protein-dependent transport system permease family.</text>
</comment>
<evidence type="ECO:0000256" key="5">
    <source>
        <dbReference type="ARBA" id="ARBA00022989"/>
    </source>
</evidence>
<feature type="transmembrane region" description="Helical" evidence="7">
    <location>
        <begin position="34"/>
        <end position="51"/>
    </location>
</feature>
<feature type="transmembrane region" description="Helical" evidence="7">
    <location>
        <begin position="123"/>
        <end position="145"/>
    </location>
</feature>
<feature type="region of interest" description="Disordered" evidence="8">
    <location>
        <begin position="1"/>
        <end position="29"/>
    </location>
</feature>
<evidence type="ECO:0000256" key="1">
    <source>
        <dbReference type="ARBA" id="ARBA00004651"/>
    </source>
</evidence>
<evidence type="ECO:0000256" key="3">
    <source>
        <dbReference type="ARBA" id="ARBA00022475"/>
    </source>
</evidence>
<dbReference type="SUPFAM" id="SSF161098">
    <property type="entry name" value="MetI-like"/>
    <property type="match status" value="1"/>
</dbReference>
<dbReference type="Proteomes" id="UP001212498">
    <property type="component" value="Unassembled WGS sequence"/>
</dbReference>
<dbReference type="InterPro" id="IPR000515">
    <property type="entry name" value="MetI-like"/>
</dbReference>
<evidence type="ECO:0000313" key="11">
    <source>
        <dbReference type="Proteomes" id="UP001212498"/>
    </source>
</evidence>
<dbReference type="Pfam" id="PF00528">
    <property type="entry name" value="BPD_transp_1"/>
    <property type="match status" value="1"/>
</dbReference>
<dbReference type="RefSeq" id="WP_271279437.1">
    <property type="nucleotide sequence ID" value="NZ_BAABFD010000005.1"/>
</dbReference>
<evidence type="ECO:0000256" key="6">
    <source>
        <dbReference type="ARBA" id="ARBA00023136"/>
    </source>
</evidence>
<evidence type="ECO:0000256" key="8">
    <source>
        <dbReference type="SAM" id="MobiDB-lite"/>
    </source>
</evidence>
<accession>A0ABT4T8Y6</accession>
<dbReference type="CDD" id="cd06261">
    <property type="entry name" value="TM_PBP2"/>
    <property type="match status" value="1"/>
</dbReference>